<keyword evidence="7 14" id="KW-0812">Transmembrane</keyword>
<keyword evidence="5" id="KW-0597">Phosphoprotein</keyword>
<dbReference type="SUPFAM" id="SSF103190">
    <property type="entry name" value="Sensory domain-like"/>
    <property type="match status" value="1"/>
</dbReference>
<comment type="caution">
    <text evidence="16">The sequence shown here is derived from an EMBL/GenBank/DDBJ whole genome shotgun (WGS) entry which is preliminary data.</text>
</comment>
<evidence type="ECO:0000256" key="2">
    <source>
        <dbReference type="ARBA" id="ARBA00004651"/>
    </source>
</evidence>
<keyword evidence="6" id="KW-0808">Transferase</keyword>
<evidence type="ECO:0000256" key="9">
    <source>
        <dbReference type="ARBA" id="ARBA00022777"/>
    </source>
</evidence>
<dbReference type="PANTHER" id="PTHR43547:SF10">
    <property type="entry name" value="SENSOR HISTIDINE KINASE DCUS"/>
    <property type="match status" value="1"/>
</dbReference>
<evidence type="ECO:0000256" key="13">
    <source>
        <dbReference type="ARBA" id="ARBA00023136"/>
    </source>
</evidence>
<dbReference type="InterPro" id="IPR029151">
    <property type="entry name" value="Sensor-like_sf"/>
</dbReference>
<dbReference type="PRINTS" id="PR00344">
    <property type="entry name" value="BCTRLSENSOR"/>
</dbReference>
<dbReference type="InterPro" id="IPR033463">
    <property type="entry name" value="sCache_3"/>
</dbReference>
<evidence type="ECO:0000256" key="14">
    <source>
        <dbReference type="SAM" id="Phobius"/>
    </source>
</evidence>
<evidence type="ECO:0000256" key="3">
    <source>
        <dbReference type="ARBA" id="ARBA00012438"/>
    </source>
</evidence>
<dbReference type="Pfam" id="PF17203">
    <property type="entry name" value="sCache_3_2"/>
    <property type="match status" value="1"/>
</dbReference>
<dbReference type="Gene3D" id="1.10.287.130">
    <property type="match status" value="1"/>
</dbReference>
<dbReference type="SUPFAM" id="SSF55890">
    <property type="entry name" value="Sporulation response regulatory protein Spo0B"/>
    <property type="match status" value="1"/>
</dbReference>
<keyword evidence="12" id="KW-0902">Two-component regulatory system</keyword>
<keyword evidence="4" id="KW-1003">Cell membrane</keyword>
<keyword evidence="8" id="KW-0547">Nucleotide-binding</keyword>
<protein>
    <recommendedName>
        <fullName evidence="3">histidine kinase</fullName>
        <ecNumber evidence="3">2.7.13.3</ecNumber>
    </recommendedName>
</protein>
<comment type="catalytic activity">
    <reaction evidence="1">
        <text>ATP + protein L-histidine = ADP + protein N-phospho-L-histidine.</text>
        <dbReference type="EC" id="2.7.13.3"/>
    </reaction>
</comment>
<dbReference type="InterPro" id="IPR036890">
    <property type="entry name" value="HATPase_C_sf"/>
</dbReference>
<keyword evidence="17" id="KW-1185">Reference proteome</keyword>
<evidence type="ECO:0000256" key="7">
    <source>
        <dbReference type="ARBA" id="ARBA00022692"/>
    </source>
</evidence>
<evidence type="ECO:0000256" key="4">
    <source>
        <dbReference type="ARBA" id="ARBA00022475"/>
    </source>
</evidence>
<feature type="domain" description="Histidine kinase" evidence="15">
    <location>
        <begin position="421"/>
        <end position="527"/>
    </location>
</feature>
<dbReference type="PROSITE" id="PS50109">
    <property type="entry name" value="HIS_KIN"/>
    <property type="match status" value="1"/>
</dbReference>
<evidence type="ECO:0000256" key="8">
    <source>
        <dbReference type="ARBA" id="ARBA00022741"/>
    </source>
</evidence>
<evidence type="ECO:0000256" key="5">
    <source>
        <dbReference type="ARBA" id="ARBA00022553"/>
    </source>
</evidence>
<dbReference type="Gene3D" id="3.30.565.10">
    <property type="entry name" value="Histidine kinase-like ATPase, C-terminal domain"/>
    <property type="match status" value="1"/>
</dbReference>
<keyword evidence="10" id="KW-0067">ATP-binding</keyword>
<keyword evidence="13 14" id="KW-0472">Membrane</keyword>
<gene>
    <name evidence="16" type="ORF">DYH56_09425</name>
</gene>
<keyword evidence="11 14" id="KW-1133">Transmembrane helix</keyword>
<dbReference type="InterPro" id="IPR016120">
    <property type="entry name" value="Sig_transdc_His_kin_SpoOB"/>
</dbReference>
<dbReference type="SMART" id="SM00387">
    <property type="entry name" value="HATPase_c"/>
    <property type="match status" value="1"/>
</dbReference>
<evidence type="ECO:0000256" key="12">
    <source>
        <dbReference type="ARBA" id="ARBA00023012"/>
    </source>
</evidence>
<dbReference type="InterPro" id="IPR004358">
    <property type="entry name" value="Sig_transdc_His_kin-like_C"/>
</dbReference>
<dbReference type="Proteomes" id="UP000263486">
    <property type="component" value="Unassembled WGS sequence"/>
</dbReference>
<dbReference type="InterPro" id="IPR003594">
    <property type="entry name" value="HATPase_dom"/>
</dbReference>
<dbReference type="EMBL" id="QUAJ01000015">
    <property type="protein sequence ID" value="REI40875.1"/>
    <property type="molecule type" value="Genomic_DNA"/>
</dbReference>
<organism evidence="16 17">
    <name type="scientific">Psychrilyobacter piezotolerans</name>
    <dbReference type="NCBI Taxonomy" id="2293438"/>
    <lineage>
        <taxon>Bacteria</taxon>
        <taxon>Fusobacteriati</taxon>
        <taxon>Fusobacteriota</taxon>
        <taxon>Fusobacteriia</taxon>
        <taxon>Fusobacteriales</taxon>
        <taxon>Fusobacteriaceae</taxon>
        <taxon>Psychrilyobacter</taxon>
    </lineage>
</organism>
<dbReference type="EC" id="2.7.13.3" evidence="3"/>
<evidence type="ECO:0000256" key="11">
    <source>
        <dbReference type="ARBA" id="ARBA00022989"/>
    </source>
</evidence>
<keyword evidence="9" id="KW-0418">Kinase</keyword>
<proteinExistence type="predicted"/>
<comment type="subcellular location">
    <subcellularLocation>
        <location evidence="2">Cell membrane</location>
        <topology evidence="2">Multi-pass membrane protein</topology>
    </subcellularLocation>
</comment>
<dbReference type="InterPro" id="IPR039506">
    <property type="entry name" value="SPOB_a"/>
</dbReference>
<evidence type="ECO:0000313" key="16">
    <source>
        <dbReference type="EMBL" id="REI40875.1"/>
    </source>
</evidence>
<dbReference type="PANTHER" id="PTHR43547">
    <property type="entry name" value="TWO-COMPONENT HISTIDINE KINASE"/>
    <property type="match status" value="1"/>
</dbReference>
<dbReference type="InterPro" id="IPR005467">
    <property type="entry name" value="His_kinase_dom"/>
</dbReference>
<dbReference type="Gene3D" id="3.30.450.20">
    <property type="entry name" value="PAS domain"/>
    <property type="match status" value="2"/>
</dbReference>
<reference evidence="16 17" key="1">
    <citation type="submission" date="2018-08" db="EMBL/GenBank/DDBJ databases">
        <title>Draft genome sequence of Psychrilyobacter sp. strain SD5 isolated from Black Sea water.</title>
        <authorList>
            <person name="Yadav S."/>
            <person name="Villanueva L."/>
            <person name="Damste J.S.S."/>
        </authorList>
    </citation>
    <scope>NUCLEOTIDE SEQUENCE [LARGE SCALE GENOMIC DNA]</scope>
    <source>
        <strain evidence="16 17">SD5</strain>
    </source>
</reference>
<accession>A0ABX9KG73</accession>
<sequence>MLNFYHGSSINKKKGGQMRLEKKIYIYLVVLITVILLITHFIFFKTRVQIENVNERKNLGNIALTLSRDPFIIENLYKKNSKNIQAYTNKIWSELEDVDFITVADMESRRYSHIDPQYIGEIFKGGDEKAVVEEGKSYFSMARGTQGVSLRKFIPIDYEGKQIGFISVGKFQVERDKWKNNFIFESIFLFFIILSFGAFLSYFLAESIKKEIFGYEPVEIGRFYAEKKVIFDNMHEGIVTINNKGEITKTNIAAQNMLTSEDDEIFKRLFETVIKTQSGFDDREIMVEGGKLFVSAIKLNKTKKILDVIFILRDGGEVKRVAREITGVGQIINSMRANVHEFKNKIHVVSGLLQLEEYEKAKDYILYLEYEVENEKHNVVGVKDPIIEALILAKMSLAKEHRIDFKVDEKAKLDKTHGGIDTNDLVVIIGNLLENAREACENSAEKKIQVNFFEDESKLRVEVTDSGRGIDTYEMEKIFNMGYSSKGEGRGSGLALIKNLVEIYRGSMNIKSRKNNKTFCVELSKEGKL</sequence>
<dbReference type="Pfam" id="PF14689">
    <property type="entry name" value="SPOB_a"/>
    <property type="match status" value="1"/>
</dbReference>
<evidence type="ECO:0000256" key="1">
    <source>
        <dbReference type="ARBA" id="ARBA00000085"/>
    </source>
</evidence>
<dbReference type="SUPFAM" id="SSF55874">
    <property type="entry name" value="ATPase domain of HSP90 chaperone/DNA topoisomerase II/histidine kinase"/>
    <property type="match status" value="1"/>
</dbReference>
<feature type="transmembrane region" description="Helical" evidence="14">
    <location>
        <begin position="24"/>
        <end position="44"/>
    </location>
</feature>
<name>A0ABX9KG73_9FUSO</name>
<feature type="transmembrane region" description="Helical" evidence="14">
    <location>
        <begin position="182"/>
        <end position="205"/>
    </location>
</feature>
<dbReference type="Pfam" id="PF02518">
    <property type="entry name" value="HATPase_c"/>
    <property type="match status" value="1"/>
</dbReference>
<evidence type="ECO:0000313" key="17">
    <source>
        <dbReference type="Proteomes" id="UP000263486"/>
    </source>
</evidence>
<evidence type="ECO:0000259" key="15">
    <source>
        <dbReference type="PROSITE" id="PS50109"/>
    </source>
</evidence>
<evidence type="ECO:0000256" key="10">
    <source>
        <dbReference type="ARBA" id="ARBA00022840"/>
    </source>
</evidence>
<evidence type="ECO:0000256" key="6">
    <source>
        <dbReference type="ARBA" id="ARBA00022679"/>
    </source>
</evidence>